<organism evidence="1 2">
    <name type="scientific">Paracoccus alcaliphilus</name>
    <dbReference type="NCBI Taxonomy" id="34002"/>
    <lineage>
        <taxon>Bacteria</taxon>
        <taxon>Pseudomonadati</taxon>
        <taxon>Pseudomonadota</taxon>
        <taxon>Alphaproteobacteria</taxon>
        <taxon>Rhodobacterales</taxon>
        <taxon>Paracoccaceae</taxon>
        <taxon>Paracoccus</taxon>
    </lineage>
</organism>
<keyword evidence="2" id="KW-1185">Reference proteome</keyword>
<reference evidence="1 2" key="1">
    <citation type="submission" date="2016-10" db="EMBL/GenBank/DDBJ databases">
        <authorList>
            <person name="de Groot N.N."/>
        </authorList>
    </citation>
    <scope>NUCLEOTIDE SEQUENCE [LARGE SCALE GENOMIC DNA]</scope>
    <source>
        <strain evidence="1 2">DSM 8512</strain>
    </source>
</reference>
<dbReference type="EMBL" id="FODE01000023">
    <property type="protein sequence ID" value="SEN94543.1"/>
    <property type="molecule type" value="Genomic_DNA"/>
</dbReference>
<dbReference type="Proteomes" id="UP000199054">
    <property type="component" value="Unassembled WGS sequence"/>
</dbReference>
<accession>A0A1H8KNJ4</accession>
<dbReference type="RefSeq" id="WP_090614102.1">
    <property type="nucleotide sequence ID" value="NZ_CP067124.1"/>
</dbReference>
<sequence length="82" mass="9146">MISVRRGCVTLGWQALDLLLPLHLLIDLHGQIRNAGPMMRKLLPVGPSRLQDSFTLLRRGIQTVDRRISSMPACMTNACFCA</sequence>
<dbReference type="STRING" id="34002.SAMN04489859_102347"/>
<evidence type="ECO:0000313" key="1">
    <source>
        <dbReference type="EMBL" id="SEN94543.1"/>
    </source>
</evidence>
<evidence type="ECO:0000313" key="2">
    <source>
        <dbReference type="Proteomes" id="UP000199054"/>
    </source>
</evidence>
<gene>
    <name evidence="1" type="ORF">SAMN04489859_102347</name>
</gene>
<name>A0A1H8KNJ4_9RHOB</name>
<proteinExistence type="predicted"/>
<protein>
    <submittedName>
        <fullName evidence="1">Uncharacterized protein</fullName>
    </submittedName>
</protein>
<dbReference type="AlphaFoldDB" id="A0A1H8KNJ4"/>